<keyword evidence="3" id="KW-1185">Reference proteome</keyword>
<feature type="transmembrane region" description="Helical" evidence="1">
    <location>
        <begin position="60"/>
        <end position="83"/>
    </location>
</feature>
<gene>
    <name evidence="2" type="ORF">QTG54_015353</name>
</gene>
<protein>
    <submittedName>
        <fullName evidence="2">DUF4239 domain-containing protein</fullName>
    </submittedName>
</protein>
<name>A0AAD8XVC3_9STRA</name>
<keyword evidence="1" id="KW-0472">Membrane</keyword>
<dbReference type="InterPro" id="IPR025333">
    <property type="entry name" value="DUF4239"/>
</dbReference>
<evidence type="ECO:0000313" key="2">
    <source>
        <dbReference type="EMBL" id="KAK1734095.1"/>
    </source>
</evidence>
<evidence type="ECO:0000313" key="3">
    <source>
        <dbReference type="Proteomes" id="UP001224775"/>
    </source>
</evidence>
<organism evidence="2 3">
    <name type="scientific">Skeletonema marinoi</name>
    <dbReference type="NCBI Taxonomy" id="267567"/>
    <lineage>
        <taxon>Eukaryota</taxon>
        <taxon>Sar</taxon>
        <taxon>Stramenopiles</taxon>
        <taxon>Ochrophyta</taxon>
        <taxon>Bacillariophyta</taxon>
        <taxon>Coscinodiscophyceae</taxon>
        <taxon>Thalassiosirophycidae</taxon>
        <taxon>Thalassiosirales</taxon>
        <taxon>Skeletonemataceae</taxon>
        <taxon>Skeletonema</taxon>
        <taxon>Skeletonema marinoi-dohrnii complex</taxon>
    </lineage>
</organism>
<dbReference type="AlphaFoldDB" id="A0AAD8XVC3"/>
<feature type="transmembrane region" description="Helical" evidence="1">
    <location>
        <begin position="200"/>
        <end position="229"/>
    </location>
</feature>
<comment type="caution">
    <text evidence="2">The sequence shown here is derived from an EMBL/GenBank/DDBJ whole genome shotgun (WGS) entry which is preliminary data.</text>
</comment>
<feature type="transmembrane region" description="Helical" evidence="1">
    <location>
        <begin position="241"/>
        <end position="262"/>
    </location>
</feature>
<dbReference type="EMBL" id="JATAAI010000042">
    <property type="protein sequence ID" value="KAK1734095.1"/>
    <property type="molecule type" value="Genomic_DNA"/>
</dbReference>
<accession>A0AAD8XVC3</accession>
<proteinExistence type="predicted"/>
<keyword evidence="1" id="KW-0812">Transmembrane</keyword>
<evidence type="ECO:0000256" key="1">
    <source>
        <dbReference type="SAM" id="Phobius"/>
    </source>
</evidence>
<dbReference type="Pfam" id="PF14023">
    <property type="entry name" value="Bestrophin-like"/>
    <property type="match status" value="1"/>
</dbReference>
<keyword evidence="1" id="KW-1133">Transmembrane helix</keyword>
<feature type="transmembrane region" description="Helical" evidence="1">
    <location>
        <begin position="21"/>
        <end position="40"/>
    </location>
</feature>
<dbReference type="Proteomes" id="UP001224775">
    <property type="component" value="Unassembled WGS sequence"/>
</dbReference>
<sequence>MKTEYPKIVTFSLQPFCRQFSPFYYGGKISIGLSVFLSSFGVVNSAEGIVFTDNLLRPTIIGVVVPVISIALATLVSTTVNVLRQRQVDLRAFINEEAGELRFLRRAIFGMYGTRQHAGRRARALVLLRGYVEQLMTECDDGAVGRLEEMQLSGGIADNELDRFAAMLHGVDGAAASRQGSVEAAEELIRSLNSHRSKRVALLLTDFPVLHWDILAGLNVSILIAFLLTSNQPTLQYLSSIQLRFLFATIVAVCSGTATLCWDLDNPFSGSFSIAGASTQLADMRVCLREDIREALVESDEIPSDTRKFFRSQFGGPSVSASRELSEEDEELDPSSRYGLLPTLYWHLLTGPAGAYVRMFGDAAAWLTTIVGRKLQTIILHRGRRVRLIIKRWWRSFEFESA</sequence>
<reference evidence="2" key="1">
    <citation type="submission" date="2023-06" db="EMBL/GenBank/DDBJ databases">
        <title>Survivors Of The Sea: Transcriptome response of Skeletonema marinoi to long-term dormancy.</title>
        <authorList>
            <person name="Pinder M.I.M."/>
            <person name="Kourtchenko O."/>
            <person name="Robertson E.K."/>
            <person name="Larsson T."/>
            <person name="Maumus F."/>
            <person name="Osuna-Cruz C.M."/>
            <person name="Vancaester E."/>
            <person name="Stenow R."/>
            <person name="Vandepoele K."/>
            <person name="Ploug H."/>
            <person name="Bruchert V."/>
            <person name="Godhe A."/>
            <person name="Topel M."/>
        </authorList>
    </citation>
    <scope>NUCLEOTIDE SEQUENCE</scope>
    <source>
        <strain evidence="2">R05AC</strain>
    </source>
</reference>